<sequence>MEQLLEKVRLLHIQNDFKNNGGEDKYFRMALLMEELGEICDALTKQKPNFKEEHADLLILLLGNCVAYDIDIIKLTSEKLDRLLKMKARTDGNGHSRLITELEETSYEKSTIN</sequence>
<dbReference type="EMBL" id="CACRUM010000020">
    <property type="protein sequence ID" value="VYT79561.1"/>
    <property type="molecule type" value="Genomic_DNA"/>
</dbReference>
<reference evidence="1" key="1">
    <citation type="submission" date="2019-11" db="EMBL/GenBank/DDBJ databases">
        <authorList>
            <person name="Feng L."/>
        </authorList>
    </citation>
    <scope>NUCLEOTIDE SEQUENCE</scope>
    <source>
        <strain evidence="1">RintestinalisLFYP67</strain>
    </source>
</reference>
<evidence type="ECO:0008006" key="2">
    <source>
        <dbReference type="Google" id="ProtNLM"/>
    </source>
</evidence>
<gene>
    <name evidence="1" type="ORF">RILFYP67_00322</name>
</gene>
<protein>
    <recommendedName>
        <fullName evidence="2">Nucleotide pyrophosphohydrolase</fullName>
    </recommendedName>
</protein>
<accession>A0A6N2ZJT8</accession>
<dbReference type="Pfam" id="PF01503">
    <property type="entry name" value="PRA-PH"/>
    <property type="match status" value="1"/>
</dbReference>
<dbReference type="SUPFAM" id="SSF101386">
    <property type="entry name" value="all-alpha NTP pyrophosphatases"/>
    <property type="match status" value="1"/>
</dbReference>
<dbReference type="Gene3D" id="1.10.287.1080">
    <property type="entry name" value="MazG-like"/>
    <property type="match status" value="1"/>
</dbReference>
<dbReference type="InterPro" id="IPR021130">
    <property type="entry name" value="PRib-ATP_PPHydrolase-like"/>
</dbReference>
<proteinExistence type="predicted"/>
<organism evidence="1">
    <name type="scientific">Roseburia intestinalis</name>
    <dbReference type="NCBI Taxonomy" id="166486"/>
    <lineage>
        <taxon>Bacteria</taxon>
        <taxon>Bacillati</taxon>
        <taxon>Bacillota</taxon>
        <taxon>Clostridia</taxon>
        <taxon>Lachnospirales</taxon>
        <taxon>Lachnospiraceae</taxon>
        <taxon>Roseburia</taxon>
    </lineage>
</organism>
<evidence type="ECO:0000313" key="1">
    <source>
        <dbReference type="EMBL" id="VYT79561.1"/>
    </source>
</evidence>
<dbReference type="RefSeq" id="WP_422046406.1">
    <property type="nucleotide sequence ID" value="NZ_CACRUM010000020.1"/>
</dbReference>
<dbReference type="AlphaFoldDB" id="A0A6N2ZJT8"/>
<name>A0A6N2ZJT8_9FIRM</name>